<evidence type="ECO:0000313" key="5">
    <source>
        <dbReference type="EMBL" id="KAK7279324.1"/>
    </source>
</evidence>
<keyword evidence="3" id="KW-0342">GTP-binding</keyword>
<evidence type="ECO:0000256" key="4">
    <source>
        <dbReference type="ARBA" id="ARBA00023288"/>
    </source>
</evidence>
<comment type="caution">
    <text evidence="5">The sequence shown here is derived from an EMBL/GenBank/DDBJ whole genome shotgun (WGS) entry which is preliminary data.</text>
</comment>
<dbReference type="Gene3D" id="3.40.50.300">
    <property type="entry name" value="P-loop containing nucleotide triphosphate hydrolases"/>
    <property type="match status" value="1"/>
</dbReference>
<dbReference type="Proteomes" id="UP001359559">
    <property type="component" value="Unassembled WGS sequence"/>
</dbReference>
<proteinExistence type="inferred from homology"/>
<dbReference type="GO" id="GO:0005525">
    <property type="term" value="F:GTP binding"/>
    <property type="evidence" value="ECO:0007669"/>
    <property type="project" value="UniProtKB-KW"/>
</dbReference>
<dbReference type="PROSITE" id="PS51419">
    <property type="entry name" value="RAB"/>
    <property type="match status" value="1"/>
</dbReference>
<dbReference type="AlphaFoldDB" id="A0AAN9IHY8"/>
<reference evidence="5 6" key="1">
    <citation type="submission" date="2024-01" db="EMBL/GenBank/DDBJ databases">
        <title>The genomes of 5 underutilized Papilionoideae crops provide insights into root nodulation and disease resistance.</title>
        <authorList>
            <person name="Yuan L."/>
        </authorList>
    </citation>
    <scope>NUCLEOTIDE SEQUENCE [LARGE SCALE GENOMIC DNA]</scope>
    <source>
        <strain evidence="5">LY-2023</strain>
        <tissue evidence="5">Leaf</tissue>
    </source>
</reference>
<dbReference type="InterPro" id="IPR003578">
    <property type="entry name" value="Small_GTPase_Rho"/>
</dbReference>
<dbReference type="Pfam" id="PF00071">
    <property type="entry name" value="Ras"/>
    <property type="match status" value="1"/>
</dbReference>
<name>A0AAN9IHY8_CLITE</name>
<gene>
    <name evidence="5" type="ORF">RJT34_24372</name>
</gene>
<dbReference type="GO" id="GO:0003924">
    <property type="term" value="F:GTPase activity"/>
    <property type="evidence" value="ECO:0007669"/>
    <property type="project" value="InterPro"/>
</dbReference>
<dbReference type="PANTHER" id="PTHR24072">
    <property type="entry name" value="RHO FAMILY GTPASE"/>
    <property type="match status" value="1"/>
</dbReference>
<comment type="similarity">
    <text evidence="1">Belongs to the small GTPase superfamily. Rho family.</text>
</comment>
<dbReference type="SUPFAM" id="SSF52540">
    <property type="entry name" value="P-loop containing nucleoside triphosphate hydrolases"/>
    <property type="match status" value="1"/>
</dbReference>
<sequence length="98" mass="11093">MERLVESILNKVVKDFEHQIASQGQEDYNKLRPLSYRGANVFVLAFSLVSRVSYENVFKKWILELQYYAPGIPVVLVGTKLGKSSITCVNTCLRVVPS</sequence>
<evidence type="ECO:0000256" key="2">
    <source>
        <dbReference type="ARBA" id="ARBA00022741"/>
    </source>
</evidence>
<dbReference type="InterPro" id="IPR001806">
    <property type="entry name" value="Small_GTPase"/>
</dbReference>
<organism evidence="5 6">
    <name type="scientific">Clitoria ternatea</name>
    <name type="common">Butterfly pea</name>
    <dbReference type="NCBI Taxonomy" id="43366"/>
    <lineage>
        <taxon>Eukaryota</taxon>
        <taxon>Viridiplantae</taxon>
        <taxon>Streptophyta</taxon>
        <taxon>Embryophyta</taxon>
        <taxon>Tracheophyta</taxon>
        <taxon>Spermatophyta</taxon>
        <taxon>Magnoliopsida</taxon>
        <taxon>eudicotyledons</taxon>
        <taxon>Gunneridae</taxon>
        <taxon>Pentapetalae</taxon>
        <taxon>rosids</taxon>
        <taxon>fabids</taxon>
        <taxon>Fabales</taxon>
        <taxon>Fabaceae</taxon>
        <taxon>Papilionoideae</taxon>
        <taxon>50 kb inversion clade</taxon>
        <taxon>NPAAA clade</taxon>
        <taxon>indigoferoid/millettioid clade</taxon>
        <taxon>Phaseoleae</taxon>
        <taxon>Clitoria</taxon>
    </lineage>
</organism>
<dbReference type="InterPro" id="IPR027417">
    <property type="entry name" value="P-loop_NTPase"/>
</dbReference>
<keyword evidence="6" id="KW-1185">Reference proteome</keyword>
<evidence type="ECO:0000256" key="1">
    <source>
        <dbReference type="ARBA" id="ARBA00010142"/>
    </source>
</evidence>
<protein>
    <submittedName>
        <fullName evidence="5">Uncharacterized protein</fullName>
    </submittedName>
</protein>
<dbReference type="GO" id="GO:0007264">
    <property type="term" value="P:small GTPase-mediated signal transduction"/>
    <property type="evidence" value="ECO:0007669"/>
    <property type="project" value="InterPro"/>
</dbReference>
<keyword evidence="2" id="KW-0547">Nucleotide-binding</keyword>
<dbReference type="SMART" id="SM00174">
    <property type="entry name" value="RHO"/>
    <property type="match status" value="1"/>
</dbReference>
<evidence type="ECO:0000256" key="3">
    <source>
        <dbReference type="ARBA" id="ARBA00023134"/>
    </source>
</evidence>
<keyword evidence="4" id="KW-0449">Lipoprotein</keyword>
<dbReference type="EMBL" id="JAYKXN010000006">
    <property type="protein sequence ID" value="KAK7279324.1"/>
    <property type="molecule type" value="Genomic_DNA"/>
</dbReference>
<evidence type="ECO:0000313" key="6">
    <source>
        <dbReference type="Proteomes" id="UP001359559"/>
    </source>
</evidence>
<accession>A0AAN9IHY8</accession>